<gene>
    <name evidence="3" type="ORF">HMPREF3185_01476</name>
</gene>
<evidence type="ECO:0000313" key="3">
    <source>
        <dbReference type="EMBL" id="KXB75173.1"/>
    </source>
</evidence>
<dbReference type="Proteomes" id="UP000070224">
    <property type="component" value="Unassembled WGS sequence"/>
</dbReference>
<feature type="transmembrane region" description="Helical" evidence="1">
    <location>
        <begin position="234"/>
        <end position="256"/>
    </location>
</feature>
<dbReference type="OrthoDB" id="9810469at2"/>
<organism evidence="3 4">
    <name type="scientific">Porphyromonas somerae</name>
    <dbReference type="NCBI Taxonomy" id="322095"/>
    <lineage>
        <taxon>Bacteria</taxon>
        <taxon>Pseudomonadati</taxon>
        <taxon>Bacteroidota</taxon>
        <taxon>Bacteroidia</taxon>
        <taxon>Bacteroidales</taxon>
        <taxon>Porphyromonadaceae</taxon>
        <taxon>Porphyromonas</taxon>
    </lineage>
</organism>
<keyword evidence="1" id="KW-1133">Transmembrane helix</keyword>
<accession>A0A134B5J7</accession>
<feature type="transmembrane region" description="Helical" evidence="1">
    <location>
        <begin position="178"/>
        <end position="197"/>
    </location>
</feature>
<name>A0A134B5J7_9PORP</name>
<feature type="transmembrane region" description="Helical" evidence="1">
    <location>
        <begin position="21"/>
        <end position="40"/>
    </location>
</feature>
<dbReference type="Pfam" id="PF01757">
    <property type="entry name" value="Acyl_transf_3"/>
    <property type="match status" value="1"/>
</dbReference>
<keyword evidence="1" id="KW-0472">Membrane</keyword>
<dbReference type="EMBL" id="LSDK01000096">
    <property type="protein sequence ID" value="KXB75173.1"/>
    <property type="molecule type" value="Genomic_DNA"/>
</dbReference>
<reference evidence="4" key="1">
    <citation type="submission" date="2016-01" db="EMBL/GenBank/DDBJ databases">
        <authorList>
            <person name="Mitreva M."/>
            <person name="Pepin K.H."/>
            <person name="Mihindukulasuriya K.A."/>
            <person name="Fulton R."/>
            <person name="Fronick C."/>
            <person name="O'Laughlin M."/>
            <person name="Miner T."/>
            <person name="Herter B."/>
            <person name="Rosa B.A."/>
            <person name="Cordes M."/>
            <person name="Tomlinson C."/>
            <person name="Wollam A."/>
            <person name="Palsikar V.B."/>
            <person name="Mardis E.R."/>
            <person name="Wilson R.K."/>
        </authorList>
    </citation>
    <scope>NUCLEOTIDE SEQUENCE [LARGE SCALE GENOMIC DNA]</scope>
    <source>
        <strain evidence="4">KA00683</strain>
    </source>
</reference>
<feature type="transmembrane region" description="Helical" evidence="1">
    <location>
        <begin position="300"/>
        <end position="321"/>
    </location>
</feature>
<feature type="transmembrane region" description="Helical" evidence="1">
    <location>
        <begin position="84"/>
        <end position="105"/>
    </location>
</feature>
<dbReference type="PATRIC" id="fig|322095.3.peg.1455"/>
<dbReference type="AlphaFoldDB" id="A0A134B5J7"/>
<evidence type="ECO:0000259" key="2">
    <source>
        <dbReference type="Pfam" id="PF01757"/>
    </source>
</evidence>
<dbReference type="RefSeq" id="WP_060935672.1">
    <property type="nucleotide sequence ID" value="NZ_KQ960453.1"/>
</dbReference>
<protein>
    <recommendedName>
        <fullName evidence="2">Acyltransferase 3 domain-containing protein</fullName>
    </recommendedName>
</protein>
<evidence type="ECO:0000256" key="1">
    <source>
        <dbReference type="SAM" id="Phobius"/>
    </source>
</evidence>
<feature type="domain" description="Acyltransferase 3" evidence="2">
    <location>
        <begin position="20"/>
        <end position="320"/>
    </location>
</feature>
<proteinExistence type="predicted"/>
<feature type="transmembrane region" description="Helical" evidence="1">
    <location>
        <begin position="125"/>
        <end position="145"/>
    </location>
</feature>
<dbReference type="InterPro" id="IPR002656">
    <property type="entry name" value="Acyl_transf_3_dom"/>
</dbReference>
<feature type="transmembrane region" description="Helical" evidence="1">
    <location>
        <begin position="276"/>
        <end position="294"/>
    </location>
</feature>
<feature type="transmembrane region" description="Helical" evidence="1">
    <location>
        <begin position="152"/>
        <end position="172"/>
    </location>
</feature>
<feature type="transmembrane region" description="Helical" evidence="1">
    <location>
        <begin position="209"/>
        <end position="228"/>
    </location>
</feature>
<dbReference type="STRING" id="322095.HMPREF3185_01476"/>
<keyword evidence="4" id="KW-1185">Reference proteome</keyword>
<comment type="caution">
    <text evidence="3">The sequence shown here is derived from an EMBL/GenBank/DDBJ whole genome shotgun (WGS) entry which is preliminary data.</text>
</comment>
<dbReference type="GO" id="GO:0016747">
    <property type="term" value="F:acyltransferase activity, transferring groups other than amino-acyl groups"/>
    <property type="evidence" value="ECO:0007669"/>
    <property type="project" value="InterPro"/>
</dbReference>
<feature type="transmembrane region" description="Helical" evidence="1">
    <location>
        <begin position="46"/>
        <end position="63"/>
    </location>
</feature>
<evidence type="ECO:0000313" key="4">
    <source>
        <dbReference type="Proteomes" id="UP000070224"/>
    </source>
</evidence>
<keyword evidence="1" id="KW-0812">Transmembrane</keyword>
<sequence>MKQVTPSISNGEGMSQAISSLYVLKALLAFAVVVSHSPLLLPWVRIPGFMVELFFSITGYFLYASDLGKVHSRIWKSVKKVVPIIIVLQLFYSLIYPPNLGPISVSYMRYVQWLFLGFNNYVTGHLWYLSAVLFGLLFFGGYLRIMKGRRVPLLFLLILPWIFIGPYRMLLFGKPESAFVFNFLTRAVPFLAMGYWVRANETRLLSYRWINIFFLVLTLMGIECLVTWCLSGYTYAASAIALFPMPFAAFMLMLSYKSLGQGTWLETIGEKYSGNIYYFHIAVIIGWKALNAHSPLLSEIYEYGGAFIVFFISLGIAWLVVKLQDLIGYHVLK</sequence>